<evidence type="ECO:0000313" key="1">
    <source>
        <dbReference type="EMBL" id="MBE1566026.1"/>
    </source>
</evidence>
<keyword evidence="2" id="KW-1185">Reference proteome</keyword>
<dbReference type="RefSeq" id="WP_192780130.1">
    <property type="nucleotide sequence ID" value="NZ_BAAASY010000013.1"/>
</dbReference>
<name>A0ABR9KVF9_9ACTN</name>
<comment type="caution">
    <text evidence="1">The sequence shown here is derived from an EMBL/GenBank/DDBJ whole genome shotgun (WGS) entry which is preliminary data.</text>
</comment>
<sequence>MRALFRRHRRVQDVTLDEARGVVCDAACRAAAAVDRSRTSVLRFR</sequence>
<protein>
    <submittedName>
        <fullName evidence="1">Uncharacterized protein</fullName>
    </submittedName>
</protein>
<proteinExistence type="predicted"/>
<gene>
    <name evidence="1" type="ORF">H4W81_008805</name>
</gene>
<dbReference type="Proteomes" id="UP000661607">
    <property type="component" value="Unassembled WGS sequence"/>
</dbReference>
<reference evidence="1 2" key="1">
    <citation type="submission" date="2020-10" db="EMBL/GenBank/DDBJ databases">
        <title>Sequencing the genomes of 1000 actinobacteria strains.</title>
        <authorList>
            <person name="Klenk H.-P."/>
        </authorList>
    </citation>
    <scope>NUCLEOTIDE SEQUENCE [LARGE SCALE GENOMIC DNA]</scope>
    <source>
        <strain evidence="1 2">DSM 43748</strain>
    </source>
</reference>
<accession>A0ABR9KVF9</accession>
<dbReference type="EMBL" id="JADBEF010000001">
    <property type="protein sequence ID" value="MBE1566026.1"/>
    <property type="molecule type" value="Genomic_DNA"/>
</dbReference>
<evidence type="ECO:0000313" key="2">
    <source>
        <dbReference type="Proteomes" id="UP000661607"/>
    </source>
</evidence>
<organism evidence="1 2">
    <name type="scientific">Nonomuraea africana</name>
    <dbReference type="NCBI Taxonomy" id="46171"/>
    <lineage>
        <taxon>Bacteria</taxon>
        <taxon>Bacillati</taxon>
        <taxon>Actinomycetota</taxon>
        <taxon>Actinomycetes</taxon>
        <taxon>Streptosporangiales</taxon>
        <taxon>Streptosporangiaceae</taxon>
        <taxon>Nonomuraea</taxon>
    </lineage>
</organism>